<dbReference type="EMBL" id="CP080764">
    <property type="protein sequence ID" value="QYY44456.1"/>
    <property type="molecule type" value="Genomic_DNA"/>
</dbReference>
<dbReference type="PANTHER" id="PTHR43300">
    <property type="entry name" value="ACETYLTRANSFERASE"/>
    <property type="match status" value="1"/>
</dbReference>
<reference evidence="1 2" key="1">
    <citation type="submission" date="2021-08" db="EMBL/GenBank/DDBJ databases">
        <title>Complete genome sequence of the strain Aneurinibacillus thermoaerophilus CCM 8960.</title>
        <authorList>
            <person name="Musilova J."/>
            <person name="Kourilova X."/>
            <person name="Pernicova I."/>
            <person name="Bezdicek M."/>
            <person name="Lengerova M."/>
            <person name="Obruca S."/>
            <person name="Sedlar K."/>
        </authorList>
    </citation>
    <scope>NUCLEOTIDE SEQUENCE [LARGE SCALE GENOMIC DNA]</scope>
    <source>
        <strain evidence="1 2">CCM 8960</strain>
    </source>
</reference>
<dbReference type="CDD" id="cd03358">
    <property type="entry name" value="LbH_WxcM_N_like"/>
    <property type="match status" value="1"/>
</dbReference>
<dbReference type="Gene3D" id="2.160.10.10">
    <property type="entry name" value="Hexapeptide repeat proteins"/>
    <property type="match status" value="1"/>
</dbReference>
<dbReference type="PANTHER" id="PTHR43300:SF4">
    <property type="entry name" value="ACYL-[ACYL-CARRIER-PROTEIN]--UDP-N-ACETYLGLUCOSAMINE O-ACYLTRANSFERASE"/>
    <property type="match status" value="1"/>
</dbReference>
<dbReference type="InterPro" id="IPR050179">
    <property type="entry name" value="Trans_hexapeptide_repeat"/>
</dbReference>
<gene>
    <name evidence="1" type="ORF">K3F53_04160</name>
</gene>
<dbReference type="SUPFAM" id="SSF51161">
    <property type="entry name" value="Trimeric LpxA-like enzymes"/>
    <property type="match status" value="1"/>
</dbReference>
<evidence type="ECO:0008006" key="3">
    <source>
        <dbReference type="Google" id="ProtNLM"/>
    </source>
</evidence>
<name>A0ABX8YFY5_ANETH</name>
<proteinExistence type="predicted"/>
<sequence length="266" mass="30331">MYYGVVLHEDVLIGDLSSIREDIVVEESSIIGRNVIVEPATAIGKRVTIQTGSYITANMIIEDEVFIGLCCSSSNDKYMGMGNYPHKGPMIKRGAKIGNNATLLPGITIGEKAIESYQNNLALEEGWGEDKIYACIFMADCYRSLGDFPNELTSLLKSFQYAKPKAEAICRIGYHFLRKKDYKTAAAWFEFATRLTIDSDQWSFSYPAYHTWYPHLQLCICHYYLGDYQKAYEHNEEARKYRPEDNSVLHNKRLLESKLGILETNQ</sequence>
<dbReference type="Proteomes" id="UP000826616">
    <property type="component" value="Chromosome"/>
</dbReference>
<evidence type="ECO:0000313" key="1">
    <source>
        <dbReference type="EMBL" id="QYY44456.1"/>
    </source>
</evidence>
<dbReference type="SUPFAM" id="SSF48452">
    <property type="entry name" value="TPR-like"/>
    <property type="match status" value="1"/>
</dbReference>
<keyword evidence="2" id="KW-1185">Reference proteome</keyword>
<protein>
    <recommendedName>
        <fullName evidence="3">Transferase hexapeptide (Six repeat-containing protein)</fullName>
    </recommendedName>
</protein>
<evidence type="ECO:0000313" key="2">
    <source>
        <dbReference type="Proteomes" id="UP000826616"/>
    </source>
</evidence>
<dbReference type="InterPro" id="IPR011990">
    <property type="entry name" value="TPR-like_helical_dom_sf"/>
</dbReference>
<dbReference type="Gene3D" id="1.25.40.10">
    <property type="entry name" value="Tetratricopeptide repeat domain"/>
    <property type="match status" value="1"/>
</dbReference>
<dbReference type="InterPro" id="IPR011004">
    <property type="entry name" value="Trimer_LpxA-like_sf"/>
</dbReference>
<accession>A0ABX8YFY5</accession>
<organism evidence="1 2">
    <name type="scientific">Aneurinibacillus thermoaerophilus</name>
    <dbReference type="NCBI Taxonomy" id="143495"/>
    <lineage>
        <taxon>Bacteria</taxon>
        <taxon>Bacillati</taxon>
        <taxon>Bacillota</taxon>
        <taxon>Bacilli</taxon>
        <taxon>Bacillales</taxon>
        <taxon>Paenibacillaceae</taxon>
        <taxon>Aneurinibacillus group</taxon>
        <taxon>Aneurinibacillus</taxon>
    </lineage>
</organism>